<evidence type="ECO:0000259" key="4">
    <source>
        <dbReference type="Pfam" id="PF17167"/>
    </source>
</evidence>
<dbReference type="CDD" id="cd11749">
    <property type="entry name" value="GH94N_LBP_like"/>
    <property type="match status" value="1"/>
</dbReference>
<dbReference type="Gene3D" id="1.50.10.10">
    <property type="match status" value="1"/>
</dbReference>
<dbReference type="InterPro" id="IPR052047">
    <property type="entry name" value="GH94_Enzymes"/>
</dbReference>
<dbReference type="SUPFAM" id="SSF48208">
    <property type="entry name" value="Six-hairpin glycosidases"/>
    <property type="match status" value="1"/>
</dbReference>
<dbReference type="AlphaFoldDB" id="A0A7C8LJC5"/>
<keyword evidence="6" id="KW-1185">Reference proteome</keyword>
<dbReference type="InterPro" id="IPR011013">
    <property type="entry name" value="Gal_mutarotase_sf_dom"/>
</dbReference>
<keyword evidence="1" id="KW-0328">Glycosyltransferase</keyword>
<dbReference type="InterPro" id="IPR037018">
    <property type="entry name" value="GH65_N"/>
</dbReference>
<evidence type="ECO:0000259" key="3">
    <source>
        <dbReference type="Pfam" id="PF06165"/>
    </source>
</evidence>
<dbReference type="InterPro" id="IPR033432">
    <property type="entry name" value="GH94_catalytic"/>
</dbReference>
<dbReference type="GO" id="GO:0030246">
    <property type="term" value="F:carbohydrate binding"/>
    <property type="evidence" value="ECO:0007669"/>
    <property type="project" value="InterPro"/>
</dbReference>
<dbReference type="Proteomes" id="UP000483018">
    <property type="component" value="Unassembled WGS sequence"/>
</dbReference>
<dbReference type="Pfam" id="PF17167">
    <property type="entry name" value="Glyco_hydro_94"/>
    <property type="match status" value="2"/>
</dbReference>
<proteinExistence type="predicted"/>
<gene>
    <name evidence="5" type="ORF">GND95_08280</name>
</gene>
<reference evidence="5 6" key="1">
    <citation type="submission" date="2019-12" db="EMBL/GenBank/DDBJ databases">
        <title>Defluviitalea raffinosedens, isolated from a biogas fermenter, genome sequencing and characterization.</title>
        <authorList>
            <person name="Rettenmaier R."/>
            <person name="Schneider M."/>
            <person name="Neuhaus K."/>
            <person name="Liebl W."/>
            <person name="Zverlov V."/>
        </authorList>
    </citation>
    <scope>NUCLEOTIDE SEQUENCE [LARGE SCALE GENOMIC DNA]</scope>
    <source>
        <strain evidence="5 6">249c-K6</strain>
    </source>
</reference>
<organism evidence="5 6">
    <name type="scientific">Defluviitalea raffinosedens</name>
    <dbReference type="NCBI Taxonomy" id="1450156"/>
    <lineage>
        <taxon>Bacteria</taxon>
        <taxon>Bacillati</taxon>
        <taxon>Bacillota</taxon>
        <taxon>Clostridia</taxon>
        <taxon>Lachnospirales</taxon>
        <taxon>Defluviitaleaceae</taxon>
        <taxon>Defluviitalea</taxon>
    </lineage>
</organism>
<dbReference type="InterPro" id="IPR008928">
    <property type="entry name" value="6-hairpin_glycosidase_sf"/>
</dbReference>
<evidence type="ECO:0000313" key="5">
    <source>
        <dbReference type="EMBL" id="KAE9634105.1"/>
    </source>
</evidence>
<protein>
    <submittedName>
        <fullName evidence="5">Cellobiose phosphorylase</fullName>
    </submittedName>
</protein>
<dbReference type="GO" id="GO:0005975">
    <property type="term" value="P:carbohydrate metabolic process"/>
    <property type="evidence" value="ECO:0007669"/>
    <property type="project" value="InterPro"/>
</dbReference>
<dbReference type="GO" id="GO:0016757">
    <property type="term" value="F:glycosyltransferase activity"/>
    <property type="evidence" value="ECO:0007669"/>
    <property type="project" value="UniProtKB-KW"/>
</dbReference>
<dbReference type="Pfam" id="PF06165">
    <property type="entry name" value="GH94_b-supersand"/>
    <property type="match status" value="1"/>
</dbReference>
<name>A0A7C8LJC5_9FIRM</name>
<dbReference type="OrthoDB" id="9762900at2"/>
<evidence type="ECO:0000256" key="2">
    <source>
        <dbReference type="ARBA" id="ARBA00022679"/>
    </source>
</evidence>
<feature type="domain" description="Glycosyl hydrolase 94 catalytic" evidence="4">
    <location>
        <begin position="318"/>
        <end position="553"/>
    </location>
</feature>
<evidence type="ECO:0000256" key="1">
    <source>
        <dbReference type="ARBA" id="ARBA00022676"/>
    </source>
</evidence>
<dbReference type="RefSeq" id="WP_158740388.1">
    <property type="nucleotide sequence ID" value="NZ_WSLF01000006.1"/>
</dbReference>
<dbReference type="EMBL" id="WSLF01000006">
    <property type="protein sequence ID" value="KAE9634105.1"/>
    <property type="molecule type" value="Genomic_DNA"/>
</dbReference>
<comment type="caution">
    <text evidence="5">The sequence shown here is derived from an EMBL/GenBank/DDBJ whole genome shotgun (WGS) entry which is preliminary data.</text>
</comment>
<accession>A0A7C8LJC5</accession>
<dbReference type="Gene3D" id="2.70.98.40">
    <property type="entry name" value="Glycoside hydrolase, family 65, N-terminal domain"/>
    <property type="match status" value="1"/>
</dbReference>
<sequence>MEKFCFFDDGSFYLNQPDQVSYLYFPLANVEGVMSSVTPELSGDSKTSQNTFLLSPVSSEDLHNNKSSRNFWCKINGTSIWSVTGRSAWQQAQKFSRDREETRLEAGFLWHKITRISKALGLKGIITSFVPANHDQVELMKVELTNIGAEAITLEPAAAIPLYCRSADNIRDHRHVTSLLHRIEVLERGIIVNPTLTFDERGHKINEIVYGVLGGNGDILPSKFYPTVDSFIGEGGSFENPRALQDDCLKPMKAGDRIDGYEAFGGLGFEEILLQPGESKAYIIVLGYGRSKEDFIAYGEKYLSEEAYDQAFEEMKVYWKRQLNVRFETGDDNFNHWMHWVTIQPILRRIYGCSFLPHHDYGRGGRGWRDLWQDCLALLLMDPREVRTMLKENFQGVRMDGTNATIIGKNRGEFIADRNNITRVWMDHGVWPLITTHLYIQQSGDIEFLLEKVPYFKDMQAVRGEQKDTLWTEEQGKTCLTQDNKPYLGTILEHLLMQHLTAFYDVGEHNHIRLRGADWNDALDMARDKGESVPFTALYASNLETLAELIEILEAKGFTTIELAKEMEVLLANEDSYGDYKKRQSILMEFCMSTKHKVSGETISISAKTLSNILRGMGQFIKDYIRNTEWISDGKDAFWFNGYYDNLGQRVEGVHPSGVRMMLPSQVFTIMSGTATDEQVKLITKAADQYLYTREIGGYRLNADFKEVNLNLGRMFGFAYGHKENGAVFCHMAVMYAYALYSRGFVKEGFKVIDTLYSHSMDFEKSKIYPGIPEYFDEKGRGMYHYLTGAASWLMFTLIQQVFGIVGKMGDLTFEPKLLKCQFNEDNRAGIAFDFAKRHFYVEYVNEEGLDYGEYQVKKIAGNLGEHFTENSSVIKREVIENLQSDQVYKITVTLGRKGENEWI</sequence>
<evidence type="ECO:0000313" key="6">
    <source>
        <dbReference type="Proteomes" id="UP000483018"/>
    </source>
</evidence>
<dbReference type="SUPFAM" id="SSF74650">
    <property type="entry name" value="Galactose mutarotase-like"/>
    <property type="match status" value="1"/>
</dbReference>
<dbReference type="PANTHER" id="PTHR37469">
    <property type="entry name" value="CELLOBIONIC ACID PHOSPHORYLASE-RELATED"/>
    <property type="match status" value="1"/>
</dbReference>
<dbReference type="PANTHER" id="PTHR37469:SF2">
    <property type="entry name" value="CELLOBIONIC ACID PHOSPHORYLASE"/>
    <property type="match status" value="1"/>
</dbReference>
<feature type="domain" description="Glycosyl hydrolase 94 catalytic" evidence="4">
    <location>
        <begin position="617"/>
        <end position="804"/>
    </location>
</feature>
<dbReference type="InterPro" id="IPR012341">
    <property type="entry name" value="6hp_glycosidase-like_sf"/>
</dbReference>
<feature type="domain" description="Glycosyl hydrolase 94 supersandwich" evidence="3">
    <location>
        <begin position="58"/>
        <end position="303"/>
    </location>
</feature>
<dbReference type="InterPro" id="IPR010383">
    <property type="entry name" value="Glyco_hydrolase_94_b-supersand"/>
</dbReference>
<keyword evidence="2" id="KW-0808">Transferase</keyword>